<protein>
    <submittedName>
        <fullName evidence="9">PLP-dependent aminotransferase family protein</fullName>
    </submittedName>
</protein>
<evidence type="ECO:0000256" key="3">
    <source>
        <dbReference type="ARBA" id="ARBA00022679"/>
    </source>
</evidence>
<keyword evidence="4" id="KW-0663">Pyridoxal phosphate</keyword>
<comment type="similarity">
    <text evidence="1">In the C-terminal section; belongs to the class-I pyridoxal-phosphate-dependent aminotransferase family.</text>
</comment>
<dbReference type="SUPFAM" id="SSF53383">
    <property type="entry name" value="PLP-dependent transferases"/>
    <property type="match status" value="1"/>
</dbReference>
<dbReference type="OrthoDB" id="9804020at2"/>
<dbReference type="SMART" id="SM00345">
    <property type="entry name" value="HTH_GNTR"/>
    <property type="match status" value="1"/>
</dbReference>
<dbReference type="PROSITE" id="PS50949">
    <property type="entry name" value="HTH_GNTR"/>
    <property type="match status" value="1"/>
</dbReference>
<dbReference type="Gene3D" id="1.10.10.10">
    <property type="entry name" value="Winged helix-like DNA-binding domain superfamily/Winged helix DNA-binding domain"/>
    <property type="match status" value="1"/>
</dbReference>
<organism evidence="9 10">
    <name type="scientific">Jejubacter calystegiae</name>
    <dbReference type="NCBI Taxonomy" id="2579935"/>
    <lineage>
        <taxon>Bacteria</taxon>
        <taxon>Pseudomonadati</taxon>
        <taxon>Pseudomonadota</taxon>
        <taxon>Gammaproteobacteria</taxon>
        <taxon>Enterobacterales</taxon>
        <taxon>Enterobacteriaceae</taxon>
        <taxon>Jejubacter</taxon>
    </lineage>
</organism>
<dbReference type="Proteomes" id="UP000302163">
    <property type="component" value="Chromosome"/>
</dbReference>
<dbReference type="InterPro" id="IPR000524">
    <property type="entry name" value="Tscrpt_reg_HTH_GntR"/>
</dbReference>
<dbReference type="Pfam" id="PF00392">
    <property type="entry name" value="GntR"/>
    <property type="match status" value="1"/>
</dbReference>
<dbReference type="Gene3D" id="3.90.1150.10">
    <property type="entry name" value="Aspartate Aminotransferase, domain 1"/>
    <property type="match status" value="1"/>
</dbReference>
<evidence type="ECO:0000259" key="8">
    <source>
        <dbReference type="PROSITE" id="PS50949"/>
    </source>
</evidence>
<dbReference type="SUPFAM" id="SSF46785">
    <property type="entry name" value="Winged helix' DNA-binding domain"/>
    <property type="match status" value="1"/>
</dbReference>
<dbReference type="Gene3D" id="3.40.640.10">
    <property type="entry name" value="Type I PLP-dependent aspartate aminotransferase-like (Major domain)"/>
    <property type="match status" value="1"/>
</dbReference>
<dbReference type="PANTHER" id="PTHR46577">
    <property type="entry name" value="HTH-TYPE TRANSCRIPTIONAL REGULATORY PROTEIN GABR"/>
    <property type="match status" value="1"/>
</dbReference>
<evidence type="ECO:0000256" key="7">
    <source>
        <dbReference type="ARBA" id="ARBA00023163"/>
    </source>
</evidence>
<keyword evidence="7" id="KW-0804">Transcription</keyword>
<dbReference type="InterPro" id="IPR015422">
    <property type="entry name" value="PyrdxlP-dep_Trfase_small"/>
</dbReference>
<evidence type="ECO:0000313" key="9">
    <source>
        <dbReference type="EMBL" id="QCT18917.1"/>
    </source>
</evidence>
<reference evidence="9 10" key="1">
    <citation type="submission" date="2019-05" db="EMBL/GenBank/DDBJ databases">
        <title>Complete genome sequence of Izhakiella calystegiae KSNA2, an endophyte isolated from beach morning glory (Calystegia soldanella).</title>
        <authorList>
            <person name="Jiang L."/>
            <person name="Jeong J.C."/>
            <person name="Kim C.Y."/>
            <person name="Kim D.H."/>
            <person name="Kim S.W."/>
            <person name="Lee j."/>
        </authorList>
    </citation>
    <scope>NUCLEOTIDE SEQUENCE [LARGE SCALE GENOMIC DNA]</scope>
    <source>
        <strain evidence="9 10">KSNA2</strain>
    </source>
</reference>
<accession>A0A4V1G7A0</accession>
<evidence type="ECO:0000256" key="4">
    <source>
        <dbReference type="ARBA" id="ARBA00022898"/>
    </source>
</evidence>
<dbReference type="InterPro" id="IPR015424">
    <property type="entry name" value="PyrdxlP-dep_Trfase"/>
</dbReference>
<evidence type="ECO:0000313" key="10">
    <source>
        <dbReference type="Proteomes" id="UP000302163"/>
    </source>
</evidence>
<dbReference type="FunFam" id="3.40.640.10:FF:000023">
    <property type="entry name" value="Transcriptional regulator, GntR family"/>
    <property type="match status" value="1"/>
</dbReference>
<dbReference type="InterPro" id="IPR004839">
    <property type="entry name" value="Aminotransferase_I/II_large"/>
</dbReference>
<feature type="domain" description="HTH gntR-type" evidence="8">
    <location>
        <begin position="1"/>
        <end position="69"/>
    </location>
</feature>
<keyword evidence="6" id="KW-0238">DNA-binding</keyword>
<keyword evidence="3 9" id="KW-0808">Transferase</keyword>
<dbReference type="InterPro" id="IPR051446">
    <property type="entry name" value="HTH_trans_reg/aminotransferase"/>
</dbReference>
<keyword evidence="5" id="KW-0805">Transcription regulation</keyword>
<dbReference type="GO" id="GO:0003677">
    <property type="term" value="F:DNA binding"/>
    <property type="evidence" value="ECO:0007669"/>
    <property type="project" value="UniProtKB-KW"/>
</dbReference>
<evidence type="ECO:0000256" key="1">
    <source>
        <dbReference type="ARBA" id="ARBA00005384"/>
    </source>
</evidence>
<dbReference type="EMBL" id="CP040428">
    <property type="protein sequence ID" value="QCT18917.1"/>
    <property type="molecule type" value="Genomic_DNA"/>
</dbReference>
<dbReference type="InterPro" id="IPR015421">
    <property type="entry name" value="PyrdxlP-dep_Trfase_major"/>
</dbReference>
<name>A0A4V1G7A0_9ENTR</name>
<dbReference type="GO" id="GO:0003700">
    <property type="term" value="F:DNA-binding transcription factor activity"/>
    <property type="evidence" value="ECO:0007669"/>
    <property type="project" value="InterPro"/>
</dbReference>
<dbReference type="CDD" id="cd07377">
    <property type="entry name" value="WHTH_GntR"/>
    <property type="match status" value="1"/>
</dbReference>
<evidence type="ECO:0000256" key="5">
    <source>
        <dbReference type="ARBA" id="ARBA00023015"/>
    </source>
</evidence>
<dbReference type="GO" id="GO:0008483">
    <property type="term" value="F:transaminase activity"/>
    <property type="evidence" value="ECO:0007669"/>
    <property type="project" value="UniProtKB-KW"/>
</dbReference>
<keyword evidence="10" id="KW-1185">Reference proteome</keyword>
<dbReference type="FunFam" id="1.10.10.10:FF:000401">
    <property type="entry name" value="GntR family transcriptional regulator"/>
    <property type="match status" value="1"/>
</dbReference>
<dbReference type="PANTHER" id="PTHR46577:SF2">
    <property type="entry name" value="TRANSCRIPTIONAL REGULATORY PROTEIN"/>
    <property type="match status" value="1"/>
</dbReference>
<proteinExistence type="inferred from homology"/>
<dbReference type="CDD" id="cd00609">
    <property type="entry name" value="AAT_like"/>
    <property type="match status" value="1"/>
</dbReference>
<dbReference type="Pfam" id="PF00155">
    <property type="entry name" value="Aminotran_1_2"/>
    <property type="match status" value="1"/>
</dbReference>
<dbReference type="AlphaFoldDB" id="A0A4V1G7A0"/>
<dbReference type="InterPro" id="IPR036388">
    <property type="entry name" value="WH-like_DNA-bd_sf"/>
</dbReference>
<dbReference type="GO" id="GO:0030170">
    <property type="term" value="F:pyridoxal phosphate binding"/>
    <property type="evidence" value="ECO:0007669"/>
    <property type="project" value="InterPro"/>
</dbReference>
<evidence type="ECO:0000256" key="2">
    <source>
        <dbReference type="ARBA" id="ARBA00022576"/>
    </source>
</evidence>
<sequence length="475" mass="53009">MTRYEHLARLLAERIEQGLYQSGERLPSVRSLSSEHGVSISTVQQAYNHLEDRGLIQPRPRSGYFVAPRRAQPPLPRLTQPVQRPVEVTHWDAIRELLDARHSPEMIALGGGTPDLTQPTIRPLWREMQRIIQHEETCLSGYDDMAGTLALRQQVARLMLDGGSALTTDDIVITSGCQEAISVAVRAICQPGDVVAVESPSFHGTMQILRGYGVKVLEVPTDSQSGISLEALEMALEQWPVKAVILVASCNNPQGFIMPPARKQALLSLARRFDIAIIEDDVYGELAFSYPRPETIKSLDHEGRVVLCSSFSKTLAPGLRVGWIVPGRWRDRVLHMKYIGTGSTAVVTQLAVAAFIRNGHYHRHLRRLRQHYQRNYEDFRCRIRSDFPCGVCVSRPQGGFLMWLELPESLDSVCISRELRAQQVQIAPGTIFSASGKYRNCLRLNYASAFNEQTARALRLIGNVIAHHLAAQAGA</sequence>
<gene>
    <name evidence="9" type="ORF">FEM41_04250</name>
</gene>
<dbReference type="KEGG" id="izh:FEM41_04250"/>
<keyword evidence="2 9" id="KW-0032">Aminotransferase</keyword>
<dbReference type="InterPro" id="IPR036390">
    <property type="entry name" value="WH_DNA-bd_sf"/>
</dbReference>
<evidence type="ECO:0000256" key="6">
    <source>
        <dbReference type="ARBA" id="ARBA00023125"/>
    </source>
</evidence>
<dbReference type="RefSeq" id="WP_138094769.1">
    <property type="nucleotide sequence ID" value="NZ_CP040428.1"/>
</dbReference>